<gene>
    <name evidence="1" type="ORF">GCM10023189_14670</name>
</gene>
<dbReference type="Proteomes" id="UP001501175">
    <property type="component" value="Unassembled WGS sequence"/>
</dbReference>
<dbReference type="RefSeq" id="WP_345242082.1">
    <property type="nucleotide sequence ID" value="NZ_BAABHD010000021.1"/>
</dbReference>
<dbReference type="Gene3D" id="2.40.10.10">
    <property type="entry name" value="Trypsin-like serine proteases"/>
    <property type="match status" value="1"/>
</dbReference>
<dbReference type="SUPFAM" id="SSF50494">
    <property type="entry name" value="Trypsin-like serine proteases"/>
    <property type="match status" value="1"/>
</dbReference>
<dbReference type="InterPro" id="IPR009003">
    <property type="entry name" value="Peptidase_S1_PA"/>
</dbReference>
<evidence type="ECO:0000313" key="1">
    <source>
        <dbReference type="EMBL" id="GAA4451996.1"/>
    </source>
</evidence>
<sequence length="299" mass="34600">MFVDAIERVDLFTRPIHSIIRMYGHSEILPGSATLFFVNEQGCAVTCKHVADLISTAEDIYKHYRNFLAERHPFQRLTNYGQHLQRLEEKYQLRAETMIRIRNNFLNCVDQFAELLIDAHPTQDLAILRFKGYNRILYRSYATFLRDSSRIKSGRSLCRLGYPFPEFTNYRYNKETDDIEWTSEGRVHSPRFPIDGIVTRLMSDTNGSRTGEITGIELSTPGLRGQSGAPLFDVNGTVYGMQSATRHLHLGFDIEDRDVIVNGRKTRVSNYPFLNVGQCVHVDVIKQFLREKGVKYYEE</sequence>
<name>A0ABP8MMR5_9BACT</name>
<accession>A0ABP8MMR5</accession>
<comment type="caution">
    <text evidence="1">The sequence shown here is derived from an EMBL/GenBank/DDBJ whole genome shotgun (WGS) entry which is preliminary data.</text>
</comment>
<dbReference type="EMBL" id="BAABHD010000021">
    <property type="protein sequence ID" value="GAA4451996.1"/>
    <property type="molecule type" value="Genomic_DNA"/>
</dbReference>
<evidence type="ECO:0008006" key="3">
    <source>
        <dbReference type="Google" id="ProtNLM"/>
    </source>
</evidence>
<keyword evidence="2" id="KW-1185">Reference proteome</keyword>
<proteinExistence type="predicted"/>
<evidence type="ECO:0000313" key="2">
    <source>
        <dbReference type="Proteomes" id="UP001501175"/>
    </source>
</evidence>
<dbReference type="InterPro" id="IPR043504">
    <property type="entry name" value="Peptidase_S1_PA_chymotrypsin"/>
</dbReference>
<dbReference type="Pfam" id="PF13365">
    <property type="entry name" value="Trypsin_2"/>
    <property type="match status" value="1"/>
</dbReference>
<protein>
    <recommendedName>
        <fullName evidence="3">Trypsin-like peptidase domain-containing protein</fullName>
    </recommendedName>
</protein>
<organism evidence="1 2">
    <name type="scientific">Nibrella saemangeumensis</name>
    <dbReference type="NCBI Taxonomy" id="1084526"/>
    <lineage>
        <taxon>Bacteria</taxon>
        <taxon>Pseudomonadati</taxon>
        <taxon>Bacteroidota</taxon>
        <taxon>Cytophagia</taxon>
        <taxon>Cytophagales</taxon>
        <taxon>Spirosomataceae</taxon>
        <taxon>Nibrella</taxon>
    </lineage>
</organism>
<reference evidence="2" key="1">
    <citation type="journal article" date="2019" name="Int. J. Syst. Evol. Microbiol.">
        <title>The Global Catalogue of Microorganisms (GCM) 10K type strain sequencing project: providing services to taxonomists for standard genome sequencing and annotation.</title>
        <authorList>
            <consortium name="The Broad Institute Genomics Platform"/>
            <consortium name="The Broad Institute Genome Sequencing Center for Infectious Disease"/>
            <person name="Wu L."/>
            <person name="Ma J."/>
        </authorList>
    </citation>
    <scope>NUCLEOTIDE SEQUENCE [LARGE SCALE GENOMIC DNA]</scope>
    <source>
        <strain evidence="2">JCM 17927</strain>
    </source>
</reference>